<dbReference type="NCBIfam" id="TIGR00803">
    <property type="entry name" value="nst"/>
    <property type="match status" value="2"/>
</dbReference>
<feature type="transmembrane region" description="Helical" evidence="7">
    <location>
        <begin position="156"/>
        <end position="174"/>
    </location>
</feature>
<evidence type="ECO:0000256" key="5">
    <source>
        <dbReference type="ARBA" id="ARBA00022989"/>
    </source>
</evidence>
<reference evidence="10" key="1">
    <citation type="submission" date="2016-06" db="UniProtKB">
        <authorList>
            <consortium name="WormBaseParasite"/>
        </authorList>
    </citation>
    <scope>IDENTIFICATION</scope>
</reference>
<dbReference type="Proteomes" id="UP000270296">
    <property type="component" value="Unassembled WGS sequence"/>
</dbReference>
<keyword evidence="3" id="KW-0813">Transport</keyword>
<keyword evidence="4 7" id="KW-0812">Transmembrane</keyword>
<keyword evidence="9" id="KW-1185">Reference proteome</keyword>
<dbReference type="OrthoDB" id="408493at2759"/>
<dbReference type="Pfam" id="PF04142">
    <property type="entry name" value="Nuc_sug_transp"/>
    <property type="match status" value="2"/>
</dbReference>
<keyword evidence="6 7" id="KW-0472">Membrane</keyword>
<dbReference type="PIRSF" id="PIRSF005799">
    <property type="entry name" value="UDP-gal_transpt"/>
    <property type="match status" value="1"/>
</dbReference>
<dbReference type="AlphaFoldDB" id="A0A183INW0"/>
<feature type="transmembrane region" description="Helical" evidence="7">
    <location>
        <begin position="258"/>
        <end position="279"/>
    </location>
</feature>
<evidence type="ECO:0000313" key="10">
    <source>
        <dbReference type="WBParaSite" id="SBAD_0000552301-mRNA-1"/>
    </source>
</evidence>
<feature type="transmembrane region" description="Helical" evidence="7">
    <location>
        <begin position="348"/>
        <end position="367"/>
    </location>
</feature>
<evidence type="ECO:0000256" key="2">
    <source>
        <dbReference type="ARBA" id="ARBA00009976"/>
    </source>
</evidence>
<evidence type="ECO:0000256" key="1">
    <source>
        <dbReference type="ARBA" id="ARBA00004141"/>
    </source>
</evidence>
<dbReference type="WBParaSite" id="SBAD_0000552301-mRNA-1">
    <property type="protein sequence ID" value="SBAD_0000552301-mRNA-1"/>
    <property type="gene ID" value="SBAD_0000552301"/>
</dbReference>
<evidence type="ECO:0000256" key="7">
    <source>
        <dbReference type="SAM" id="Phobius"/>
    </source>
</evidence>
<organism evidence="10">
    <name type="scientific">Soboliphyme baturini</name>
    <dbReference type="NCBI Taxonomy" id="241478"/>
    <lineage>
        <taxon>Eukaryota</taxon>
        <taxon>Metazoa</taxon>
        <taxon>Ecdysozoa</taxon>
        <taxon>Nematoda</taxon>
        <taxon>Enoplea</taxon>
        <taxon>Dorylaimia</taxon>
        <taxon>Dioctophymatida</taxon>
        <taxon>Dioctophymatoidea</taxon>
        <taxon>Soboliphymatidae</taxon>
        <taxon>Soboliphyme</taxon>
    </lineage>
</organism>
<evidence type="ECO:0000313" key="8">
    <source>
        <dbReference type="EMBL" id="VDP06883.1"/>
    </source>
</evidence>
<dbReference type="GO" id="GO:0000139">
    <property type="term" value="C:Golgi membrane"/>
    <property type="evidence" value="ECO:0007669"/>
    <property type="project" value="InterPro"/>
</dbReference>
<sequence>MEKVDSKTTIHQPNYHYTSWNFRFYLIVSTIALWSLHALILRYTRTVPPEVHPPYLSTTVVVLADFSKLIVASFLLLRANQFDLTRFRYELRDELWKKPWELLKMSVPSLVYTIQNNLDFVALSNLSAALFTVLSQLKVVTTALFMTLMLGRRFSFARWIAIFFVFIGISLVLIDASPSSHNDTPLKDALVNASLPVASTTGKGNFFVGVSAVLFNCFLAGFAGRGTFAIAAGTIIPALLISGVYFEKMLKDSHTSLWIRNIQLYLGGVVCSGLSCAAYDGRIIQEHGFFYGYHFLVWMIIGLLCFGGIFISMVMKYLDNIHKSFAAASSVLVVSLVSYVFFDSSIGIMFCIGSFLVCSSIVVYNYVPS</sequence>
<comment type="similarity">
    <text evidence="2">Belongs to the nucleotide-sugar transporter family. SLC35A subfamily.</text>
</comment>
<feature type="transmembrane region" description="Helical" evidence="7">
    <location>
        <begin position="55"/>
        <end position="77"/>
    </location>
</feature>
<dbReference type="SUPFAM" id="SSF103481">
    <property type="entry name" value="Multidrug resistance efflux transporter EmrE"/>
    <property type="match status" value="1"/>
</dbReference>
<evidence type="ECO:0000256" key="3">
    <source>
        <dbReference type="ARBA" id="ARBA00022597"/>
    </source>
</evidence>
<evidence type="ECO:0000313" key="9">
    <source>
        <dbReference type="Proteomes" id="UP000270296"/>
    </source>
</evidence>
<proteinExistence type="inferred from homology"/>
<keyword evidence="5 7" id="KW-1133">Transmembrane helix</keyword>
<feature type="transmembrane region" description="Helical" evidence="7">
    <location>
        <begin position="321"/>
        <end position="341"/>
    </location>
</feature>
<dbReference type="GO" id="GO:0015165">
    <property type="term" value="F:pyrimidine nucleotide-sugar transmembrane transporter activity"/>
    <property type="evidence" value="ECO:0007669"/>
    <property type="project" value="InterPro"/>
</dbReference>
<name>A0A183INW0_9BILA</name>
<evidence type="ECO:0000256" key="4">
    <source>
        <dbReference type="ARBA" id="ARBA00022692"/>
    </source>
</evidence>
<gene>
    <name evidence="8" type="ORF">SBAD_LOCUS5307</name>
</gene>
<protein>
    <submittedName>
        <fullName evidence="10">UDP-galactose transporter</fullName>
    </submittedName>
</protein>
<dbReference type="InterPro" id="IPR007271">
    <property type="entry name" value="Nuc_sug_transpt"/>
</dbReference>
<feature type="transmembrane region" description="Helical" evidence="7">
    <location>
        <begin position="22"/>
        <end position="43"/>
    </location>
</feature>
<feature type="transmembrane region" description="Helical" evidence="7">
    <location>
        <begin position="228"/>
        <end position="246"/>
    </location>
</feature>
<accession>A0A183INW0</accession>
<dbReference type="EMBL" id="UZAM01008899">
    <property type="protein sequence ID" value="VDP06883.1"/>
    <property type="molecule type" value="Genomic_DNA"/>
</dbReference>
<dbReference type="PANTHER" id="PTHR10231">
    <property type="entry name" value="NUCLEOTIDE-SUGAR TRANSMEMBRANE TRANSPORTER"/>
    <property type="match status" value="1"/>
</dbReference>
<feature type="transmembrane region" description="Helical" evidence="7">
    <location>
        <begin position="291"/>
        <end position="315"/>
    </location>
</feature>
<dbReference type="InterPro" id="IPR037185">
    <property type="entry name" value="EmrE-like"/>
</dbReference>
<evidence type="ECO:0000256" key="6">
    <source>
        <dbReference type="ARBA" id="ARBA00023136"/>
    </source>
</evidence>
<reference evidence="8 9" key="2">
    <citation type="submission" date="2018-11" db="EMBL/GenBank/DDBJ databases">
        <authorList>
            <consortium name="Pathogen Informatics"/>
        </authorList>
    </citation>
    <scope>NUCLEOTIDE SEQUENCE [LARGE SCALE GENOMIC DNA]</scope>
</reference>
<keyword evidence="3" id="KW-0762">Sugar transport</keyword>
<comment type="subcellular location">
    <subcellularLocation>
        <location evidence="1">Membrane</location>
        <topology evidence="1">Multi-pass membrane protein</topology>
    </subcellularLocation>
</comment>